<reference evidence="1" key="1">
    <citation type="submission" date="2015-07" db="EMBL/GenBank/DDBJ databases">
        <title>MeaNS - Measles Nucleotide Surveillance Program.</title>
        <authorList>
            <person name="Tran T."/>
            <person name="Druce J."/>
        </authorList>
    </citation>
    <scope>NUCLEOTIDE SEQUENCE</scope>
    <source>
        <strain evidence="1">UCB-OBI-ISO-001</strain>
        <tissue evidence="1">Gonad</tissue>
    </source>
</reference>
<sequence>MEMWAAEVNGCWEPAFTNIKSMKLKQFTLVSREDVLVEMIVVKPELSVGMTGGLGIIKL</sequence>
<protein>
    <submittedName>
        <fullName evidence="1">Uncharacterized protein</fullName>
    </submittedName>
</protein>
<evidence type="ECO:0000313" key="1">
    <source>
        <dbReference type="EMBL" id="KOF81742.1"/>
    </source>
</evidence>
<gene>
    <name evidence="1" type="ORF">OCBIM_22026175mg</name>
</gene>
<organism evidence="1">
    <name type="scientific">Octopus bimaculoides</name>
    <name type="common">California two-spotted octopus</name>
    <dbReference type="NCBI Taxonomy" id="37653"/>
    <lineage>
        <taxon>Eukaryota</taxon>
        <taxon>Metazoa</taxon>
        <taxon>Spiralia</taxon>
        <taxon>Lophotrochozoa</taxon>
        <taxon>Mollusca</taxon>
        <taxon>Cephalopoda</taxon>
        <taxon>Coleoidea</taxon>
        <taxon>Octopodiformes</taxon>
        <taxon>Octopoda</taxon>
        <taxon>Incirrata</taxon>
        <taxon>Octopodidae</taxon>
        <taxon>Octopus</taxon>
    </lineage>
</organism>
<name>A0A0L8GXU9_OCTBM</name>
<dbReference type="AlphaFoldDB" id="A0A0L8GXU9"/>
<proteinExistence type="predicted"/>
<dbReference type="EMBL" id="KQ420009">
    <property type="protein sequence ID" value="KOF81742.1"/>
    <property type="molecule type" value="Genomic_DNA"/>
</dbReference>
<accession>A0A0L8GXU9</accession>